<dbReference type="GO" id="GO:0008270">
    <property type="term" value="F:zinc ion binding"/>
    <property type="evidence" value="ECO:0007669"/>
    <property type="project" value="UniProtKB-KW"/>
</dbReference>
<accession>A0AAV3SRC5</accession>
<feature type="domain" description="SWIM-type" evidence="3">
    <location>
        <begin position="53"/>
        <end position="85"/>
    </location>
</feature>
<proteinExistence type="predicted"/>
<evidence type="ECO:0000313" key="7">
    <source>
        <dbReference type="Proteomes" id="UP001567571"/>
    </source>
</evidence>
<evidence type="ECO:0000313" key="5">
    <source>
        <dbReference type="EMBL" id="MEZ3168777.1"/>
    </source>
</evidence>
<evidence type="ECO:0000259" key="3">
    <source>
        <dbReference type="PROSITE" id="PS50966"/>
    </source>
</evidence>
<evidence type="ECO:0000313" key="6">
    <source>
        <dbReference type="Proteomes" id="UP001501425"/>
    </source>
</evidence>
<reference evidence="4" key="1">
    <citation type="journal article" date="2014" name="Int. J. Syst. Evol. Microbiol.">
        <title>Complete genome sequence of Corynebacterium casei LMG S-19264T (=DSM 44701T), isolated from a smear-ripened cheese.</title>
        <authorList>
            <consortium name="US DOE Joint Genome Institute (JGI-PGF)"/>
            <person name="Walter F."/>
            <person name="Albersmeier A."/>
            <person name="Kalinowski J."/>
            <person name="Ruckert C."/>
        </authorList>
    </citation>
    <scope>NUCLEOTIDE SEQUENCE</scope>
    <source>
        <strain evidence="4">JCM 14265</strain>
    </source>
</reference>
<dbReference type="AlphaFoldDB" id="A0AAV3SRC5"/>
<evidence type="ECO:0000313" key="4">
    <source>
        <dbReference type="EMBL" id="GAA0539528.1"/>
    </source>
</evidence>
<dbReference type="RefSeq" id="WP_343777693.1">
    <property type="nucleotide sequence ID" value="NZ_BAAADQ010000005.1"/>
</dbReference>
<keyword evidence="1" id="KW-0479">Metal-binding</keyword>
<feature type="region of interest" description="Disordered" evidence="2">
    <location>
        <begin position="1"/>
        <end position="20"/>
    </location>
</feature>
<organism evidence="4 6">
    <name type="scientific">Halorubrum ejinorense</name>
    <dbReference type="NCBI Taxonomy" id="425309"/>
    <lineage>
        <taxon>Archaea</taxon>
        <taxon>Methanobacteriati</taxon>
        <taxon>Methanobacteriota</taxon>
        <taxon>Stenosarchaea group</taxon>
        <taxon>Halobacteria</taxon>
        <taxon>Halobacteriales</taxon>
        <taxon>Haloferacaceae</taxon>
        <taxon>Halorubrum</taxon>
    </lineage>
</organism>
<gene>
    <name evidence="5" type="ORF">ABNG02_15795</name>
    <name evidence="4" type="ORF">GCM10008994_13290</name>
</gene>
<keyword evidence="1" id="KW-0863">Zinc-finger</keyword>
<dbReference type="EMBL" id="BAAADQ010000005">
    <property type="protein sequence ID" value="GAA0539528.1"/>
    <property type="molecule type" value="Genomic_DNA"/>
</dbReference>
<dbReference type="Proteomes" id="UP001567571">
    <property type="component" value="Unassembled WGS sequence"/>
</dbReference>
<dbReference type="InterPro" id="IPR007527">
    <property type="entry name" value="Znf_SWIM"/>
</dbReference>
<dbReference type="Proteomes" id="UP001501425">
    <property type="component" value="Unassembled WGS sequence"/>
</dbReference>
<dbReference type="PROSITE" id="PS50966">
    <property type="entry name" value="ZF_SWIM"/>
    <property type="match status" value="1"/>
</dbReference>
<keyword evidence="1" id="KW-0862">Zinc</keyword>
<comment type="caution">
    <text evidence="4">The sequence shown here is derived from an EMBL/GenBank/DDBJ whole genome shotgun (WGS) entry which is preliminary data.</text>
</comment>
<keyword evidence="7" id="KW-1185">Reference proteome</keyword>
<dbReference type="EMBL" id="JBEDNW010000010">
    <property type="protein sequence ID" value="MEZ3168777.1"/>
    <property type="molecule type" value="Genomic_DNA"/>
</dbReference>
<sequence>MSKADAVDATTGPGTFDQRAAKALTESMTVLDERLEQDLRDEEFLVVTPTGTYTVDAIAETCDCPDALHRGARCKHQRRVDYARGAVPIPGWVDRSAIDEQLGQHLAASPRIATADGRTEVLEA</sequence>
<name>A0AAV3SRC5_9EURY</name>
<evidence type="ECO:0000256" key="1">
    <source>
        <dbReference type="PROSITE-ProRule" id="PRU00325"/>
    </source>
</evidence>
<reference evidence="5 7" key="3">
    <citation type="submission" date="2024-06" db="EMBL/GenBank/DDBJ databases">
        <title>Halorubrum miltondacostae sp. nov., a potential PHA producer isolated from an inland solar saltern in Rio Maior, Portugal.</title>
        <authorList>
            <person name="Albuquerque L."/>
            <person name="Viver T."/>
            <person name="Barroso C."/>
            <person name="Claudino R."/>
            <person name="Galvan M."/>
            <person name="Simoes G."/>
            <person name="Lobo Da Cunha A."/>
            <person name="Egas C."/>
        </authorList>
    </citation>
    <scope>NUCLEOTIDE SEQUENCE [LARGE SCALE GENOMIC DNA]</scope>
    <source>
        <strain evidence="5 7">DSM 18646</strain>
    </source>
</reference>
<reference evidence="4" key="2">
    <citation type="submission" date="2023-12" db="EMBL/GenBank/DDBJ databases">
        <authorList>
            <person name="Sun Q."/>
            <person name="Inoue M."/>
        </authorList>
    </citation>
    <scope>NUCLEOTIDE SEQUENCE</scope>
    <source>
        <strain evidence="4">JCM 14265</strain>
    </source>
</reference>
<protein>
    <recommendedName>
        <fullName evidence="3">SWIM-type domain-containing protein</fullName>
    </recommendedName>
</protein>
<evidence type="ECO:0000256" key="2">
    <source>
        <dbReference type="SAM" id="MobiDB-lite"/>
    </source>
</evidence>